<evidence type="ECO:0000256" key="2">
    <source>
        <dbReference type="ARBA" id="ARBA00004963"/>
    </source>
</evidence>
<sequence length="257" mass="29106">MMRIKRLPALRDNYIFVLWDELGGTAAVVDPAEPAPVLDFLHAHQLKLTAILNTHHHGDHVGANQDLLHYFPDLTVYGGANDRGRIPGQTVFLEPGDQINFATRTATIYFVPGHTKAHIAYYFLPTVTQPGELFIGDTLFSGGCGRLFEGTPAQMLHSLHQIRSLSRETRLWCAHEYTENNLRFSLTVEPDNIILKNYAHQVQKLRQKGQATIPSTLGLEMEINPFLRWDKPMVEQAMGTSEPVATFTELRHRKDHF</sequence>
<comment type="cofactor">
    <cofactor evidence="7">
        <name>Zn(2+)</name>
        <dbReference type="ChEBI" id="CHEBI:29105"/>
    </cofactor>
    <text evidence="7">Binds 2 Zn(2+) ions per subunit.</text>
</comment>
<feature type="binding site" evidence="7">
    <location>
        <position position="137"/>
    </location>
    <ligand>
        <name>Zn(2+)</name>
        <dbReference type="ChEBI" id="CHEBI:29105"/>
        <label>2</label>
    </ligand>
</feature>
<evidence type="ECO:0000259" key="8">
    <source>
        <dbReference type="SMART" id="SM00849"/>
    </source>
</evidence>
<feature type="binding site" evidence="7">
    <location>
        <position position="175"/>
    </location>
    <ligand>
        <name>Zn(2+)</name>
        <dbReference type="ChEBI" id="CHEBI:29105"/>
        <label>2</label>
    </ligand>
</feature>
<evidence type="ECO:0000256" key="1">
    <source>
        <dbReference type="ARBA" id="ARBA00001623"/>
    </source>
</evidence>
<evidence type="ECO:0000256" key="4">
    <source>
        <dbReference type="ARBA" id="ARBA00022723"/>
    </source>
</evidence>
<dbReference type="GO" id="GO:0046872">
    <property type="term" value="F:metal ion binding"/>
    <property type="evidence" value="ECO:0007669"/>
    <property type="project" value="UniProtKB-KW"/>
</dbReference>
<proteinExistence type="inferred from homology"/>
<keyword evidence="5 7" id="KW-0378">Hydrolase</keyword>
<dbReference type="SMART" id="SM00849">
    <property type="entry name" value="Lactamase_B"/>
    <property type="match status" value="1"/>
</dbReference>
<dbReference type="HAMAP" id="MF_01374">
    <property type="entry name" value="Glyoxalase_2"/>
    <property type="match status" value="1"/>
</dbReference>
<comment type="pathway">
    <text evidence="2 7">Secondary metabolite metabolism; methylglyoxal degradation; (R)-lactate from methylglyoxal: step 2/2.</text>
</comment>
<dbReference type="PIRSF" id="PIRSF005457">
    <property type="entry name" value="Glx"/>
    <property type="match status" value="1"/>
</dbReference>
<dbReference type="EMBL" id="CP017675">
    <property type="protein sequence ID" value="APB32439.1"/>
    <property type="molecule type" value="Genomic_DNA"/>
</dbReference>
<evidence type="ECO:0000313" key="9">
    <source>
        <dbReference type="EMBL" id="APB32439.1"/>
    </source>
</evidence>
<dbReference type="NCBIfam" id="TIGR03413">
    <property type="entry name" value="GSH_gloB"/>
    <property type="match status" value="1"/>
</dbReference>
<reference evidence="9 10" key="1">
    <citation type="submission" date="2016-10" db="EMBL/GenBank/DDBJ databases">
        <title>Description of Gloeomargarita lithophora gen. nov., sp. nov., a thylakoid-bearing basal-branching cyanobacterium with intracellular carbonates, and proposal for Gloeomargaritales ord. nov.</title>
        <authorList>
            <person name="Moreira D."/>
            <person name="Tavera R."/>
            <person name="Benzerara K."/>
            <person name="Skouri-Panet F."/>
            <person name="Couradeau E."/>
            <person name="Gerard E."/>
            <person name="Loussert C."/>
            <person name="Novelo E."/>
            <person name="Zivanovic Y."/>
            <person name="Lopez-Garcia P."/>
        </authorList>
    </citation>
    <scope>NUCLEOTIDE SEQUENCE [LARGE SCALE GENOMIC DNA]</scope>
    <source>
        <strain evidence="9 10">D10</strain>
    </source>
</reference>
<dbReference type="PANTHER" id="PTHR43705">
    <property type="entry name" value="HYDROXYACYLGLUTATHIONE HYDROLASE"/>
    <property type="match status" value="1"/>
</dbReference>
<evidence type="ECO:0000313" key="10">
    <source>
        <dbReference type="Proteomes" id="UP000180235"/>
    </source>
</evidence>
<comment type="catalytic activity">
    <reaction evidence="1 7">
        <text>an S-(2-hydroxyacyl)glutathione + H2O = a 2-hydroxy carboxylate + glutathione + H(+)</text>
        <dbReference type="Rhea" id="RHEA:21864"/>
        <dbReference type="ChEBI" id="CHEBI:15377"/>
        <dbReference type="ChEBI" id="CHEBI:15378"/>
        <dbReference type="ChEBI" id="CHEBI:57925"/>
        <dbReference type="ChEBI" id="CHEBI:58896"/>
        <dbReference type="ChEBI" id="CHEBI:71261"/>
        <dbReference type="EC" id="3.1.2.6"/>
    </reaction>
</comment>
<dbReference type="InterPro" id="IPR050110">
    <property type="entry name" value="Glyoxalase_II_hydrolase"/>
</dbReference>
<feature type="binding site" evidence="7">
    <location>
        <position position="114"/>
    </location>
    <ligand>
        <name>Zn(2+)</name>
        <dbReference type="ChEBI" id="CHEBI:29105"/>
        <label>1</label>
    </ligand>
</feature>
<accession>A0A1J0A943</accession>
<dbReference type="Pfam" id="PF00753">
    <property type="entry name" value="Lactamase_B"/>
    <property type="match status" value="1"/>
</dbReference>
<feature type="binding site" evidence="7">
    <location>
        <position position="59"/>
    </location>
    <ligand>
        <name>Zn(2+)</name>
        <dbReference type="ChEBI" id="CHEBI:29105"/>
        <label>2</label>
    </ligand>
</feature>
<dbReference type="EC" id="3.1.2.6" evidence="7"/>
<dbReference type="InterPro" id="IPR036866">
    <property type="entry name" value="RibonucZ/Hydroxyglut_hydro"/>
</dbReference>
<evidence type="ECO:0000256" key="7">
    <source>
        <dbReference type="HAMAP-Rule" id="MF_01374"/>
    </source>
</evidence>
<feature type="binding site" evidence="7">
    <location>
        <position position="55"/>
    </location>
    <ligand>
        <name>Zn(2+)</name>
        <dbReference type="ChEBI" id="CHEBI:29105"/>
        <label>1</label>
    </ligand>
</feature>
<comment type="similarity">
    <text evidence="3 7">Belongs to the metallo-beta-lactamase superfamily. Glyoxalase II family.</text>
</comment>
<dbReference type="InterPro" id="IPR001279">
    <property type="entry name" value="Metallo-B-lactamas"/>
</dbReference>
<dbReference type="GO" id="GO:0019243">
    <property type="term" value="P:methylglyoxal catabolic process to D-lactate via S-lactoyl-glutathione"/>
    <property type="evidence" value="ECO:0007669"/>
    <property type="project" value="UniProtKB-UniRule"/>
</dbReference>
<dbReference type="InterPro" id="IPR032282">
    <property type="entry name" value="HAGH_C"/>
</dbReference>
<dbReference type="GO" id="GO:0004416">
    <property type="term" value="F:hydroxyacylglutathione hydrolase activity"/>
    <property type="evidence" value="ECO:0007669"/>
    <property type="project" value="UniProtKB-UniRule"/>
</dbReference>
<keyword evidence="6 7" id="KW-0862">Zinc</keyword>
<feature type="domain" description="Metallo-beta-lactamase" evidence="8">
    <location>
        <begin position="12"/>
        <end position="175"/>
    </location>
</feature>
<gene>
    <name evidence="7 9" type="primary">gloB</name>
    <name evidence="9" type="ORF">GlitD10_0138</name>
</gene>
<keyword evidence="10" id="KW-1185">Reference proteome</keyword>
<dbReference type="Proteomes" id="UP000180235">
    <property type="component" value="Chromosome"/>
</dbReference>
<dbReference type="CDD" id="cd07723">
    <property type="entry name" value="hydroxyacylglutathione_hydrolase_MBL-fold"/>
    <property type="match status" value="1"/>
</dbReference>
<evidence type="ECO:0000256" key="3">
    <source>
        <dbReference type="ARBA" id="ARBA00006759"/>
    </source>
</evidence>
<name>A0A1J0A943_9CYAN</name>
<keyword evidence="4 7" id="KW-0479">Metal-binding</keyword>
<evidence type="ECO:0000256" key="5">
    <source>
        <dbReference type="ARBA" id="ARBA00022801"/>
    </source>
</evidence>
<dbReference type="AlphaFoldDB" id="A0A1J0A943"/>
<dbReference type="KEGG" id="glt:GlitD10_0138"/>
<dbReference type="Gene3D" id="3.60.15.10">
    <property type="entry name" value="Ribonuclease Z/Hydroxyacylglutathione hydrolase-like"/>
    <property type="match status" value="1"/>
</dbReference>
<dbReference type="SUPFAM" id="SSF56281">
    <property type="entry name" value="Metallo-hydrolase/oxidoreductase"/>
    <property type="match status" value="1"/>
</dbReference>
<dbReference type="Pfam" id="PF16123">
    <property type="entry name" value="HAGH_C"/>
    <property type="match status" value="1"/>
</dbReference>
<dbReference type="InterPro" id="IPR035680">
    <property type="entry name" value="Clx_II_MBL"/>
</dbReference>
<dbReference type="PANTHER" id="PTHR43705:SF1">
    <property type="entry name" value="HYDROXYACYLGLUTATHIONE HYDROLASE GLOB"/>
    <property type="match status" value="1"/>
</dbReference>
<dbReference type="InterPro" id="IPR017782">
    <property type="entry name" value="Hydroxyacylglutathione_Hdrlase"/>
</dbReference>
<protein>
    <recommendedName>
        <fullName evidence="7">Hydroxyacylglutathione hydrolase</fullName>
        <ecNumber evidence="7">3.1.2.6</ecNumber>
    </recommendedName>
    <alternativeName>
        <fullName evidence="7">Glyoxalase II</fullName>
        <shortName evidence="7">Glx II</shortName>
    </alternativeName>
</protein>
<organism evidence="9 10">
    <name type="scientific">Gloeomargarita lithophora Alchichica-D10</name>
    <dbReference type="NCBI Taxonomy" id="1188229"/>
    <lineage>
        <taxon>Bacteria</taxon>
        <taxon>Bacillati</taxon>
        <taxon>Cyanobacteriota</taxon>
        <taxon>Cyanophyceae</taxon>
        <taxon>Gloeomargaritales</taxon>
        <taxon>Gloeomargaritaceae</taxon>
        <taxon>Gloeomargarita</taxon>
    </lineage>
</organism>
<feature type="binding site" evidence="7">
    <location>
        <position position="57"/>
    </location>
    <ligand>
        <name>Zn(2+)</name>
        <dbReference type="ChEBI" id="CHEBI:29105"/>
        <label>1</label>
    </ligand>
</feature>
<comment type="subunit">
    <text evidence="7">Monomer.</text>
</comment>
<dbReference type="STRING" id="1188229.GlitD10_0138"/>
<feature type="binding site" evidence="7">
    <location>
        <position position="60"/>
    </location>
    <ligand>
        <name>Zn(2+)</name>
        <dbReference type="ChEBI" id="CHEBI:29105"/>
        <label>2</label>
    </ligand>
</feature>
<dbReference type="UniPathway" id="UPA00619">
    <property type="reaction ID" value="UER00676"/>
</dbReference>
<comment type="function">
    <text evidence="7">Thiolesterase that catalyzes the hydrolysis of S-D-lactoyl-glutathione to form glutathione and D-lactic acid.</text>
</comment>
<evidence type="ECO:0000256" key="6">
    <source>
        <dbReference type="ARBA" id="ARBA00022833"/>
    </source>
</evidence>
<feature type="binding site" evidence="7">
    <location>
        <position position="137"/>
    </location>
    <ligand>
        <name>Zn(2+)</name>
        <dbReference type="ChEBI" id="CHEBI:29105"/>
        <label>1</label>
    </ligand>
</feature>